<feature type="non-terminal residue" evidence="7">
    <location>
        <position position="156"/>
    </location>
</feature>
<dbReference type="AlphaFoldDB" id="A0A699Z0B4"/>
<dbReference type="Proteomes" id="UP000485058">
    <property type="component" value="Unassembled WGS sequence"/>
</dbReference>
<comment type="caution">
    <text evidence="7">The sequence shown here is derived from an EMBL/GenBank/DDBJ whole genome shotgun (WGS) entry which is preliminary data.</text>
</comment>
<dbReference type="GO" id="GO:0032977">
    <property type="term" value="F:membrane insertase activity"/>
    <property type="evidence" value="ECO:0007669"/>
    <property type="project" value="InterPro"/>
</dbReference>
<accession>A0A699Z0B4</accession>
<dbReference type="GO" id="GO:0032979">
    <property type="term" value="P:protein insertion into mitochondrial inner membrane from matrix"/>
    <property type="evidence" value="ECO:0007669"/>
    <property type="project" value="TreeGrafter"/>
</dbReference>
<keyword evidence="3 6" id="KW-0812">Transmembrane</keyword>
<comment type="similarity">
    <text evidence="2">Belongs to the OXA1/ALB3/YidC (TC 2.A.9.2) family.</text>
</comment>
<keyword evidence="5 6" id="KW-0472">Membrane</keyword>
<dbReference type="GO" id="GO:0005743">
    <property type="term" value="C:mitochondrial inner membrane"/>
    <property type="evidence" value="ECO:0007669"/>
    <property type="project" value="TreeGrafter"/>
</dbReference>
<evidence type="ECO:0000313" key="7">
    <source>
        <dbReference type="EMBL" id="GFH12349.1"/>
    </source>
</evidence>
<keyword evidence="4 6" id="KW-1133">Transmembrane helix</keyword>
<evidence type="ECO:0000256" key="4">
    <source>
        <dbReference type="ARBA" id="ARBA00022989"/>
    </source>
</evidence>
<organism evidence="7 8">
    <name type="scientific">Haematococcus lacustris</name>
    <name type="common">Green alga</name>
    <name type="synonym">Haematococcus pluvialis</name>
    <dbReference type="NCBI Taxonomy" id="44745"/>
    <lineage>
        <taxon>Eukaryota</taxon>
        <taxon>Viridiplantae</taxon>
        <taxon>Chlorophyta</taxon>
        <taxon>core chlorophytes</taxon>
        <taxon>Chlorophyceae</taxon>
        <taxon>CS clade</taxon>
        <taxon>Chlamydomonadales</taxon>
        <taxon>Haematococcaceae</taxon>
        <taxon>Haematococcus</taxon>
    </lineage>
</organism>
<name>A0A699Z0B4_HAELA</name>
<sequence>MAHNLQWVHDTTGLPWWAAIPLTTLTLKLALLPVSMWQAKTVQPGPGSAATDPTFAAERLKRGRLVLVNFRLLRSKLGAPHPVWVLVNPLVQLPVFVVTGLALRGMASQHWPGLAAEGALWFPDLTQVALVAGGWTGPFAWPMGAVGPLLPLSILA</sequence>
<feature type="transmembrane region" description="Helical" evidence="6">
    <location>
        <begin position="14"/>
        <end position="34"/>
    </location>
</feature>
<evidence type="ECO:0000313" key="8">
    <source>
        <dbReference type="Proteomes" id="UP000485058"/>
    </source>
</evidence>
<evidence type="ECO:0000256" key="3">
    <source>
        <dbReference type="ARBA" id="ARBA00022692"/>
    </source>
</evidence>
<evidence type="ECO:0000256" key="6">
    <source>
        <dbReference type="SAM" id="Phobius"/>
    </source>
</evidence>
<comment type="subcellular location">
    <subcellularLocation>
        <location evidence="1">Membrane</location>
        <topology evidence="1">Multi-pass membrane protein</topology>
    </subcellularLocation>
</comment>
<proteinExistence type="inferred from homology"/>
<dbReference type="InterPro" id="IPR001708">
    <property type="entry name" value="YidC/ALB3/OXA1/COX18"/>
</dbReference>
<dbReference type="PANTHER" id="PTHR12428">
    <property type="entry name" value="OXA1"/>
    <property type="match status" value="1"/>
</dbReference>
<dbReference type="PANTHER" id="PTHR12428:SF65">
    <property type="entry name" value="CYTOCHROME C OXIDASE ASSEMBLY PROTEIN COX18, MITOCHONDRIAL"/>
    <property type="match status" value="1"/>
</dbReference>
<keyword evidence="8" id="KW-1185">Reference proteome</keyword>
<reference evidence="7 8" key="1">
    <citation type="submission" date="2020-02" db="EMBL/GenBank/DDBJ databases">
        <title>Draft genome sequence of Haematococcus lacustris strain NIES-144.</title>
        <authorList>
            <person name="Morimoto D."/>
            <person name="Nakagawa S."/>
            <person name="Yoshida T."/>
            <person name="Sawayama S."/>
        </authorList>
    </citation>
    <scope>NUCLEOTIDE SEQUENCE [LARGE SCALE GENOMIC DNA]</scope>
    <source>
        <strain evidence="7 8">NIES-144</strain>
    </source>
</reference>
<evidence type="ECO:0000256" key="2">
    <source>
        <dbReference type="ARBA" id="ARBA00010583"/>
    </source>
</evidence>
<feature type="non-terminal residue" evidence="7">
    <location>
        <position position="1"/>
    </location>
</feature>
<protein>
    <submittedName>
        <fullName evidence="7">TPR_REGION domain-containing protein</fullName>
    </submittedName>
</protein>
<gene>
    <name evidence="7" type="ORF">HaLaN_08014</name>
</gene>
<dbReference type="EMBL" id="BLLF01000494">
    <property type="protein sequence ID" value="GFH12349.1"/>
    <property type="molecule type" value="Genomic_DNA"/>
</dbReference>
<evidence type="ECO:0000256" key="1">
    <source>
        <dbReference type="ARBA" id="ARBA00004141"/>
    </source>
</evidence>
<evidence type="ECO:0000256" key="5">
    <source>
        <dbReference type="ARBA" id="ARBA00023136"/>
    </source>
</evidence>